<evidence type="ECO:0000313" key="4">
    <source>
        <dbReference type="Proteomes" id="UP000722336"/>
    </source>
</evidence>
<name>A0ABS6SFI3_9SPHN</name>
<accession>A0ABS6SFI3</accession>
<reference evidence="3 4" key="1">
    <citation type="submission" date="2021-04" db="EMBL/GenBank/DDBJ databases">
        <authorList>
            <person name="Pira H."/>
            <person name="Risdian C."/>
            <person name="Wink J."/>
        </authorList>
    </citation>
    <scope>NUCLEOTIDE SEQUENCE [LARGE SCALE GENOMIC DNA]</scope>
    <source>
        <strain evidence="3 4">WHA3</strain>
    </source>
</reference>
<keyword evidence="1" id="KW-0732">Signal</keyword>
<dbReference type="RefSeq" id="WP_218445969.1">
    <property type="nucleotide sequence ID" value="NZ_JAGSPA010000003.1"/>
</dbReference>
<evidence type="ECO:0000256" key="1">
    <source>
        <dbReference type="SAM" id="SignalP"/>
    </source>
</evidence>
<feature type="signal peptide" evidence="1">
    <location>
        <begin position="1"/>
        <end position="19"/>
    </location>
</feature>
<sequence>MKRTLAALLAAALTYPAAAEPVRFAVFGDIQEETAEGHAKDLALADRINAAQPDFTVFVGDIQGGGPCTDRQREEAAEVFARISGPLVFVPGDNAWTDCRLPGKGDFDPLERLAKLRDDLVPEGRSLGQAPMSLIQQEGEYRENARWNRGEVVFVTLHMPGGNNGVYPDRYAFEEYERRNAANLVWLAAAYDEVRRSGAKGLVVMFHGNPGWEDIYWRASAYRDFKDMLANEGEALGVPILAIHGDTHRFTVDKPLAFKDGKTRADHLIRLEVFGSPERGFVLVTADSGNPELYSFTPVEVEGHPAR</sequence>
<comment type="caution">
    <text evidence="3">The sequence shown here is derived from an EMBL/GenBank/DDBJ whole genome shotgun (WGS) entry which is preliminary data.</text>
</comment>
<proteinExistence type="predicted"/>
<keyword evidence="4" id="KW-1185">Reference proteome</keyword>
<dbReference type="Pfam" id="PF00149">
    <property type="entry name" value="Metallophos"/>
    <property type="match status" value="1"/>
</dbReference>
<evidence type="ECO:0000259" key="2">
    <source>
        <dbReference type="Pfam" id="PF00149"/>
    </source>
</evidence>
<dbReference type="CDD" id="cd00838">
    <property type="entry name" value="MPP_superfamily"/>
    <property type="match status" value="1"/>
</dbReference>
<protein>
    <submittedName>
        <fullName evidence="3">Metallophosphoesterase</fullName>
    </submittedName>
</protein>
<evidence type="ECO:0000313" key="3">
    <source>
        <dbReference type="EMBL" id="MBV7257140.1"/>
    </source>
</evidence>
<organism evidence="3 4">
    <name type="scientific">Pacificimonas pallii</name>
    <dbReference type="NCBI Taxonomy" id="2827236"/>
    <lineage>
        <taxon>Bacteria</taxon>
        <taxon>Pseudomonadati</taxon>
        <taxon>Pseudomonadota</taxon>
        <taxon>Alphaproteobacteria</taxon>
        <taxon>Sphingomonadales</taxon>
        <taxon>Sphingosinicellaceae</taxon>
        <taxon>Pacificimonas</taxon>
    </lineage>
</organism>
<dbReference type="InterPro" id="IPR004843">
    <property type="entry name" value="Calcineurin-like_PHP"/>
</dbReference>
<dbReference type="Proteomes" id="UP000722336">
    <property type="component" value="Unassembled WGS sequence"/>
</dbReference>
<dbReference type="EMBL" id="JAGSPA010000003">
    <property type="protein sequence ID" value="MBV7257140.1"/>
    <property type="molecule type" value="Genomic_DNA"/>
</dbReference>
<gene>
    <name evidence="3" type="ORF">KCG44_10135</name>
</gene>
<feature type="domain" description="Calcineurin-like phosphoesterase" evidence="2">
    <location>
        <begin position="23"/>
        <end position="248"/>
    </location>
</feature>
<feature type="chain" id="PRO_5047212912" evidence="1">
    <location>
        <begin position="20"/>
        <end position="307"/>
    </location>
</feature>